<gene>
    <name evidence="2" type="ORF">B296_00030823</name>
</gene>
<name>A0A426ZNV3_ENSVE</name>
<dbReference type="Proteomes" id="UP000287651">
    <property type="component" value="Unassembled WGS sequence"/>
</dbReference>
<sequence>MSTQTRGSQSAEPTTHGPVVTPHLVDLKHRDDEHRLQDPGDYHGVDDLVSLLVQPSRDHHQHVLPRIRRMAVRVAVVGAWHELRHLRPRPFPELVYGSLSGPPAQPDMVEVRRAGDGEGGVELGYAEQCPDGQKGKQTAAGTKRRGEEELVD</sequence>
<dbReference type="EMBL" id="AMZH03005750">
    <property type="protein sequence ID" value="RRT65620.1"/>
    <property type="molecule type" value="Genomic_DNA"/>
</dbReference>
<feature type="compositionally biased region" description="Polar residues" evidence="1">
    <location>
        <begin position="1"/>
        <end position="13"/>
    </location>
</feature>
<dbReference type="AlphaFoldDB" id="A0A426ZNV3"/>
<proteinExistence type="predicted"/>
<feature type="region of interest" description="Disordered" evidence="1">
    <location>
        <begin position="117"/>
        <end position="152"/>
    </location>
</feature>
<feature type="region of interest" description="Disordered" evidence="1">
    <location>
        <begin position="1"/>
        <end position="23"/>
    </location>
</feature>
<organism evidence="2 3">
    <name type="scientific">Ensete ventricosum</name>
    <name type="common">Abyssinian banana</name>
    <name type="synonym">Musa ensete</name>
    <dbReference type="NCBI Taxonomy" id="4639"/>
    <lineage>
        <taxon>Eukaryota</taxon>
        <taxon>Viridiplantae</taxon>
        <taxon>Streptophyta</taxon>
        <taxon>Embryophyta</taxon>
        <taxon>Tracheophyta</taxon>
        <taxon>Spermatophyta</taxon>
        <taxon>Magnoliopsida</taxon>
        <taxon>Liliopsida</taxon>
        <taxon>Zingiberales</taxon>
        <taxon>Musaceae</taxon>
        <taxon>Ensete</taxon>
    </lineage>
</organism>
<evidence type="ECO:0000256" key="1">
    <source>
        <dbReference type="SAM" id="MobiDB-lite"/>
    </source>
</evidence>
<comment type="caution">
    <text evidence="2">The sequence shown here is derived from an EMBL/GenBank/DDBJ whole genome shotgun (WGS) entry which is preliminary data.</text>
</comment>
<reference evidence="2 3" key="1">
    <citation type="journal article" date="2014" name="Agronomy (Basel)">
        <title>A Draft Genome Sequence for Ensete ventricosum, the Drought-Tolerant Tree Against Hunger.</title>
        <authorList>
            <person name="Harrison J."/>
            <person name="Moore K.A."/>
            <person name="Paszkiewicz K."/>
            <person name="Jones T."/>
            <person name="Grant M."/>
            <person name="Ambacheew D."/>
            <person name="Muzemil S."/>
            <person name="Studholme D.J."/>
        </authorList>
    </citation>
    <scope>NUCLEOTIDE SEQUENCE [LARGE SCALE GENOMIC DNA]</scope>
</reference>
<protein>
    <submittedName>
        <fullName evidence="2">Uncharacterized protein</fullName>
    </submittedName>
</protein>
<evidence type="ECO:0000313" key="2">
    <source>
        <dbReference type="EMBL" id="RRT65620.1"/>
    </source>
</evidence>
<evidence type="ECO:0000313" key="3">
    <source>
        <dbReference type="Proteomes" id="UP000287651"/>
    </source>
</evidence>
<accession>A0A426ZNV3</accession>